<dbReference type="GO" id="GO:0000178">
    <property type="term" value="C:exosome (RNase complex)"/>
    <property type="evidence" value="ECO:0007669"/>
    <property type="project" value="TreeGrafter"/>
</dbReference>
<comment type="subcellular location">
    <subcellularLocation>
        <location evidence="1 6">Nucleus</location>
    </subcellularLocation>
</comment>
<dbReference type="GO" id="GO:0003723">
    <property type="term" value="F:RNA binding"/>
    <property type="evidence" value="ECO:0007669"/>
    <property type="project" value="UniProtKB-UniRule"/>
</dbReference>
<evidence type="ECO:0000313" key="8">
    <source>
        <dbReference type="EMBL" id="KAK5114670.1"/>
    </source>
</evidence>
<dbReference type="PANTHER" id="PTHR15341">
    <property type="entry name" value="SUN-COR STEROID HORMONE RECEPTOR CO-REPRESSOR"/>
    <property type="match status" value="1"/>
</dbReference>
<reference evidence="8" key="1">
    <citation type="submission" date="2023-08" db="EMBL/GenBank/DDBJ databases">
        <title>Black Yeasts Isolated from many extreme environments.</title>
        <authorList>
            <person name="Coleine C."/>
            <person name="Stajich J.E."/>
            <person name="Selbmann L."/>
        </authorList>
    </citation>
    <scope>NUCLEOTIDE SEQUENCE</scope>
    <source>
        <strain evidence="8">CCFEE 5401</strain>
    </source>
</reference>
<feature type="compositionally biased region" description="Basic and acidic residues" evidence="7">
    <location>
        <begin position="195"/>
        <end position="204"/>
    </location>
</feature>
<evidence type="ECO:0000256" key="1">
    <source>
        <dbReference type="ARBA" id="ARBA00004123"/>
    </source>
</evidence>
<feature type="compositionally biased region" description="Basic and acidic residues" evidence="7">
    <location>
        <begin position="120"/>
        <end position="143"/>
    </location>
</feature>
<organism evidence="8 9">
    <name type="scientific">Meristemomyces frigidus</name>
    <dbReference type="NCBI Taxonomy" id="1508187"/>
    <lineage>
        <taxon>Eukaryota</taxon>
        <taxon>Fungi</taxon>
        <taxon>Dikarya</taxon>
        <taxon>Ascomycota</taxon>
        <taxon>Pezizomycotina</taxon>
        <taxon>Dothideomycetes</taxon>
        <taxon>Dothideomycetidae</taxon>
        <taxon>Mycosphaerellales</taxon>
        <taxon>Teratosphaeriaceae</taxon>
        <taxon>Meristemomyces</taxon>
    </lineage>
</organism>
<keyword evidence="4 6" id="KW-0694">RNA-binding</keyword>
<feature type="region of interest" description="Disordered" evidence="7">
    <location>
        <begin position="119"/>
        <end position="158"/>
    </location>
</feature>
<dbReference type="InterPro" id="IPR011082">
    <property type="entry name" value="Exosome-assoc_fac/DNA_repair"/>
</dbReference>
<evidence type="ECO:0000256" key="7">
    <source>
        <dbReference type="SAM" id="MobiDB-lite"/>
    </source>
</evidence>
<feature type="compositionally biased region" description="Basic and acidic residues" evidence="7">
    <location>
        <begin position="275"/>
        <end position="291"/>
    </location>
</feature>
<proteinExistence type="inferred from homology"/>
<dbReference type="PANTHER" id="PTHR15341:SF3">
    <property type="entry name" value="NUCLEAR NUCLEIC ACID-BINDING PROTEIN C1D"/>
    <property type="match status" value="1"/>
</dbReference>
<protein>
    <recommendedName>
        <fullName evidence="6">Exosome complex protein</fullName>
    </recommendedName>
</protein>
<dbReference type="GO" id="GO:0003677">
    <property type="term" value="F:DNA binding"/>
    <property type="evidence" value="ECO:0007669"/>
    <property type="project" value="TreeGrafter"/>
</dbReference>
<keyword evidence="3 6" id="KW-0698">rRNA processing</keyword>
<feature type="compositionally biased region" description="Low complexity" evidence="7">
    <location>
        <begin position="223"/>
        <end position="243"/>
    </location>
</feature>
<dbReference type="Proteomes" id="UP001310890">
    <property type="component" value="Unassembled WGS sequence"/>
</dbReference>
<sequence length="291" mass="31776">MDTADVESLVEDLSIHIDDLEDSLMPLLKTALSASTSKLPLLDKAKLYVLATYAIESIIFSALRLNGVDAKAHPVFQELNRVKEYFGKIKTAETAGQKRSTVVDKDAAGRFIKHGLAGNERFDRERSSRQANEKNGAKRKLEDMGVGTHTRFSGMARRVKAGEGAVSVVRAAGLDEDDQQRPGLQFIDAASSTSEAEKAAMREAKRQRRQERKEAKANEEDYSAVAPAGRGASSAADSGLATGPKPHGEVLQALQQGPTPEDEGRKAKKKKRKSRGDMAKDMEARRADERK</sequence>
<dbReference type="Pfam" id="PF04000">
    <property type="entry name" value="Sas10_Utp3"/>
    <property type="match status" value="1"/>
</dbReference>
<evidence type="ECO:0000256" key="5">
    <source>
        <dbReference type="ARBA" id="ARBA00023242"/>
    </source>
</evidence>
<accession>A0AAN7TJQ0</accession>
<name>A0AAN7TJQ0_9PEZI</name>
<evidence type="ECO:0000313" key="9">
    <source>
        <dbReference type="Proteomes" id="UP001310890"/>
    </source>
</evidence>
<dbReference type="AlphaFoldDB" id="A0AAN7TJQ0"/>
<dbReference type="GO" id="GO:0010468">
    <property type="term" value="P:regulation of gene expression"/>
    <property type="evidence" value="ECO:0007669"/>
    <property type="project" value="TreeGrafter"/>
</dbReference>
<evidence type="ECO:0000256" key="6">
    <source>
        <dbReference type="RuleBase" id="RU368003"/>
    </source>
</evidence>
<comment type="caution">
    <text evidence="8">The sequence shown here is derived from an EMBL/GenBank/DDBJ whole genome shotgun (WGS) entry which is preliminary data.</text>
</comment>
<comment type="function">
    <text evidence="6">Required for exosome-dependent processing of pre-rRNA and small nucleolar RNA (snRNA) precursors. Involved in processing of 35S pre-rRNA at the A0, A1 and A2 sites.</text>
</comment>
<evidence type="ECO:0000256" key="3">
    <source>
        <dbReference type="ARBA" id="ARBA00022552"/>
    </source>
</evidence>
<keyword evidence="5 6" id="KW-0539">Nucleus</keyword>
<dbReference type="GO" id="GO:0000460">
    <property type="term" value="P:maturation of 5.8S rRNA"/>
    <property type="evidence" value="ECO:0007669"/>
    <property type="project" value="TreeGrafter"/>
</dbReference>
<comment type="similarity">
    <text evidence="2 6">Belongs to the C1D family.</text>
</comment>
<dbReference type="InterPro" id="IPR007146">
    <property type="entry name" value="Sas10/Utp3/C1D"/>
</dbReference>
<dbReference type="GO" id="GO:0005730">
    <property type="term" value="C:nucleolus"/>
    <property type="evidence" value="ECO:0007669"/>
    <property type="project" value="TreeGrafter"/>
</dbReference>
<evidence type="ECO:0000256" key="2">
    <source>
        <dbReference type="ARBA" id="ARBA00009154"/>
    </source>
</evidence>
<dbReference type="EMBL" id="JAVRRL010000016">
    <property type="protein sequence ID" value="KAK5114670.1"/>
    <property type="molecule type" value="Genomic_DNA"/>
</dbReference>
<evidence type="ECO:0000256" key="4">
    <source>
        <dbReference type="ARBA" id="ARBA00022884"/>
    </source>
</evidence>
<feature type="region of interest" description="Disordered" evidence="7">
    <location>
        <begin position="172"/>
        <end position="291"/>
    </location>
</feature>
<gene>
    <name evidence="8" type="ORF">LTR62_002243</name>
</gene>